<keyword evidence="3" id="KW-1185">Reference proteome</keyword>
<keyword evidence="1" id="KW-1133">Transmembrane helix</keyword>
<comment type="caution">
    <text evidence="2">The sequence shown here is derived from an EMBL/GenBank/DDBJ whole genome shotgun (WGS) entry which is preliminary data.</text>
</comment>
<sequence length="125" mass="14457">MVSFSECKHHRCKCDSSGRMRMFEEGFCFRRRFYFRCWWSFAAFVIPVMDVSREHHFFQRHSGMGEIRPHSACFATLSFFSTILGFVMSGSYLPGNGRHHHHVQGLLPFEALLLSTTVSNPSSLS</sequence>
<evidence type="ECO:0000313" key="3">
    <source>
        <dbReference type="Proteomes" id="UP001164929"/>
    </source>
</evidence>
<proteinExistence type="predicted"/>
<gene>
    <name evidence="2" type="ORF">NC653_032813</name>
</gene>
<dbReference type="Proteomes" id="UP001164929">
    <property type="component" value="Chromosome 14"/>
</dbReference>
<keyword evidence="1" id="KW-0472">Membrane</keyword>
<accession>A0AAD6LSH8</accession>
<name>A0AAD6LSH8_9ROSI</name>
<dbReference type="AlphaFoldDB" id="A0AAD6LSH8"/>
<protein>
    <submittedName>
        <fullName evidence="2">Uncharacterized protein</fullName>
    </submittedName>
</protein>
<feature type="transmembrane region" description="Helical" evidence="1">
    <location>
        <begin position="33"/>
        <end position="51"/>
    </location>
</feature>
<feature type="transmembrane region" description="Helical" evidence="1">
    <location>
        <begin position="72"/>
        <end position="93"/>
    </location>
</feature>
<evidence type="ECO:0000256" key="1">
    <source>
        <dbReference type="SAM" id="Phobius"/>
    </source>
</evidence>
<organism evidence="2 3">
    <name type="scientific">Populus alba x Populus x berolinensis</name>
    <dbReference type="NCBI Taxonomy" id="444605"/>
    <lineage>
        <taxon>Eukaryota</taxon>
        <taxon>Viridiplantae</taxon>
        <taxon>Streptophyta</taxon>
        <taxon>Embryophyta</taxon>
        <taxon>Tracheophyta</taxon>
        <taxon>Spermatophyta</taxon>
        <taxon>Magnoliopsida</taxon>
        <taxon>eudicotyledons</taxon>
        <taxon>Gunneridae</taxon>
        <taxon>Pentapetalae</taxon>
        <taxon>rosids</taxon>
        <taxon>fabids</taxon>
        <taxon>Malpighiales</taxon>
        <taxon>Salicaceae</taxon>
        <taxon>Saliceae</taxon>
        <taxon>Populus</taxon>
    </lineage>
</organism>
<dbReference type="EMBL" id="JAQIZT010000014">
    <property type="protein sequence ID" value="KAJ6972346.1"/>
    <property type="molecule type" value="Genomic_DNA"/>
</dbReference>
<reference evidence="2" key="1">
    <citation type="journal article" date="2023" name="Mol. Ecol. Resour.">
        <title>Chromosome-level genome assembly of a triploid poplar Populus alba 'Berolinensis'.</title>
        <authorList>
            <person name="Chen S."/>
            <person name="Yu Y."/>
            <person name="Wang X."/>
            <person name="Wang S."/>
            <person name="Zhang T."/>
            <person name="Zhou Y."/>
            <person name="He R."/>
            <person name="Meng N."/>
            <person name="Wang Y."/>
            <person name="Liu W."/>
            <person name="Liu Z."/>
            <person name="Liu J."/>
            <person name="Guo Q."/>
            <person name="Huang H."/>
            <person name="Sederoff R.R."/>
            <person name="Wang G."/>
            <person name="Qu G."/>
            <person name="Chen S."/>
        </authorList>
    </citation>
    <scope>NUCLEOTIDE SEQUENCE</scope>
    <source>
        <strain evidence="2">SC-2020</strain>
    </source>
</reference>
<evidence type="ECO:0000313" key="2">
    <source>
        <dbReference type="EMBL" id="KAJ6972346.1"/>
    </source>
</evidence>
<keyword evidence="1" id="KW-0812">Transmembrane</keyword>